<keyword evidence="1" id="KW-1133">Transmembrane helix</keyword>
<feature type="transmembrane region" description="Helical" evidence="1">
    <location>
        <begin position="159"/>
        <end position="184"/>
    </location>
</feature>
<feature type="transmembrane region" description="Helical" evidence="1">
    <location>
        <begin position="120"/>
        <end position="147"/>
    </location>
</feature>
<name>A0A975IWW2_9CAUL</name>
<feature type="transmembrane region" description="Helical" evidence="1">
    <location>
        <begin position="76"/>
        <end position="99"/>
    </location>
</feature>
<dbReference type="AlphaFoldDB" id="A0A975IWW2"/>
<feature type="transmembrane region" description="Helical" evidence="1">
    <location>
        <begin position="212"/>
        <end position="243"/>
    </location>
</feature>
<keyword evidence="3" id="KW-1185">Reference proteome</keyword>
<feature type="transmembrane region" description="Helical" evidence="1">
    <location>
        <begin position="24"/>
        <end position="43"/>
    </location>
</feature>
<dbReference type="KEGG" id="caul:KCG34_11840"/>
<keyword evidence="1" id="KW-0472">Membrane</keyword>
<protein>
    <recommendedName>
        <fullName evidence="4">Glycerophosphoryl diester phosphodiesterase membrane domain-containing protein</fullName>
    </recommendedName>
</protein>
<evidence type="ECO:0000313" key="3">
    <source>
        <dbReference type="Proteomes" id="UP000676409"/>
    </source>
</evidence>
<sequence length="313" mass="33495">MASFSVSDAAFAGFKLVRERPKAFGVWVAVNCVISVGFSLLTFTQMAPALAALQTTGASKPDPTASLRALGHLAPLYGLMMLFTLAFYPVVYAAMDRAVLKPEDDRFGYLRFGGDELRQFLLMLLYVVIMFGIYIAGILVFVLIAAMTGVATAGAGQGGGAILAALVGMLDFFAVFGGLIFVAARFSLASPLTFDKQQVDLFGSWRLTKGRVWPLIGTALLVLVLTIILYLVTMVLIGALSLIPGLKSNFLQMYIRPDPSVLAGGVTPGMVVSWLVMAVMNSFLIPLWLTPPAAIYRSLTDGARSKTVAEVFG</sequence>
<dbReference type="Proteomes" id="UP000676409">
    <property type="component" value="Chromosome"/>
</dbReference>
<gene>
    <name evidence="2" type="ORF">KCG34_11840</name>
</gene>
<evidence type="ECO:0008006" key="4">
    <source>
        <dbReference type="Google" id="ProtNLM"/>
    </source>
</evidence>
<accession>A0A975IWW2</accession>
<proteinExistence type="predicted"/>
<keyword evidence="1" id="KW-0812">Transmembrane</keyword>
<feature type="transmembrane region" description="Helical" evidence="1">
    <location>
        <begin position="263"/>
        <end position="289"/>
    </location>
</feature>
<evidence type="ECO:0000256" key="1">
    <source>
        <dbReference type="SAM" id="Phobius"/>
    </source>
</evidence>
<organism evidence="2 3">
    <name type="scientific">Phenylobacterium montanum</name>
    <dbReference type="NCBI Taxonomy" id="2823693"/>
    <lineage>
        <taxon>Bacteria</taxon>
        <taxon>Pseudomonadati</taxon>
        <taxon>Pseudomonadota</taxon>
        <taxon>Alphaproteobacteria</taxon>
        <taxon>Caulobacterales</taxon>
        <taxon>Caulobacteraceae</taxon>
        <taxon>Phenylobacterium</taxon>
    </lineage>
</organism>
<dbReference type="RefSeq" id="WP_211940548.1">
    <property type="nucleotide sequence ID" value="NZ_CP073078.1"/>
</dbReference>
<evidence type="ECO:0000313" key="2">
    <source>
        <dbReference type="EMBL" id="QUD90497.1"/>
    </source>
</evidence>
<reference evidence="2" key="1">
    <citation type="submission" date="2021-04" db="EMBL/GenBank/DDBJ databases">
        <title>The complete genome sequence of Caulobacter sp. S6.</title>
        <authorList>
            <person name="Tang Y."/>
            <person name="Ouyang W."/>
            <person name="Liu Q."/>
            <person name="Huang B."/>
            <person name="Guo Z."/>
            <person name="Lei P."/>
        </authorList>
    </citation>
    <scope>NUCLEOTIDE SEQUENCE</scope>
    <source>
        <strain evidence="2">S6</strain>
    </source>
</reference>
<dbReference type="EMBL" id="CP073078">
    <property type="protein sequence ID" value="QUD90497.1"/>
    <property type="molecule type" value="Genomic_DNA"/>
</dbReference>